<dbReference type="GO" id="GO:0005524">
    <property type="term" value="F:ATP binding"/>
    <property type="evidence" value="ECO:0007669"/>
    <property type="project" value="UniProtKB-KW"/>
</dbReference>
<dbReference type="FunCoup" id="A0A151ZK53">
    <property type="interactions" value="730"/>
</dbReference>
<dbReference type="GO" id="GO:0005829">
    <property type="term" value="C:cytosol"/>
    <property type="evidence" value="ECO:0007669"/>
    <property type="project" value="UniProtKB-SubCell"/>
</dbReference>
<comment type="catalytic activity">
    <reaction evidence="12">
        <text>tRNA(Tyr) + L-tyrosine + ATP = L-tyrosyl-tRNA(Tyr) + AMP + diphosphate + H(+)</text>
        <dbReference type="Rhea" id="RHEA:10220"/>
        <dbReference type="Rhea" id="RHEA-COMP:9706"/>
        <dbReference type="Rhea" id="RHEA-COMP:9707"/>
        <dbReference type="ChEBI" id="CHEBI:15378"/>
        <dbReference type="ChEBI" id="CHEBI:30616"/>
        <dbReference type="ChEBI" id="CHEBI:33019"/>
        <dbReference type="ChEBI" id="CHEBI:58315"/>
        <dbReference type="ChEBI" id="CHEBI:78442"/>
        <dbReference type="ChEBI" id="CHEBI:78536"/>
        <dbReference type="ChEBI" id="CHEBI:456215"/>
        <dbReference type="EC" id="6.1.1.1"/>
    </reaction>
</comment>
<accession>A0A151ZK53</accession>
<dbReference type="SUPFAM" id="SSF52374">
    <property type="entry name" value="Nucleotidylyl transferase"/>
    <property type="match status" value="1"/>
</dbReference>
<evidence type="ECO:0000256" key="9">
    <source>
        <dbReference type="ARBA" id="ARBA00022917"/>
    </source>
</evidence>
<evidence type="ECO:0000256" key="8">
    <source>
        <dbReference type="ARBA" id="ARBA00022840"/>
    </source>
</evidence>
<comment type="similarity">
    <text evidence="3 13">Belongs to the class-I aminoacyl-tRNA synthetase family.</text>
</comment>
<proteinExistence type="inferred from homology"/>
<name>A0A151ZK53_TIELA</name>
<dbReference type="GO" id="GO:0004831">
    <property type="term" value="F:tyrosine-tRNA ligase activity"/>
    <property type="evidence" value="ECO:0007669"/>
    <property type="project" value="UniProtKB-EC"/>
</dbReference>
<dbReference type="EC" id="6.1.1.1" evidence="4"/>
<dbReference type="InterPro" id="IPR014729">
    <property type="entry name" value="Rossmann-like_a/b/a_fold"/>
</dbReference>
<dbReference type="OrthoDB" id="197206at2759"/>
<dbReference type="Pfam" id="PF00579">
    <property type="entry name" value="tRNA-synt_1b"/>
    <property type="match status" value="1"/>
</dbReference>
<keyword evidence="5" id="KW-0963">Cytoplasm</keyword>
<dbReference type="Gene3D" id="3.40.50.620">
    <property type="entry name" value="HUPs"/>
    <property type="match status" value="2"/>
</dbReference>
<evidence type="ECO:0000256" key="12">
    <source>
        <dbReference type="ARBA" id="ARBA00048248"/>
    </source>
</evidence>
<evidence type="ECO:0000256" key="7">
    <source>
        <dbReference type="ARBA" id="ARBA00022741"/>
    </source>
</evidence>
<evidence type="ECO:0000256" key="2">
    <source>
        <dbReference type="ARBA" id="ARBA00004514"/>
    </source>
</evidence>
<dbReference type="NCBIfam" id="NF006330">
    <property type="entry name" value="PRK08560.1"/>
    <property type="match status" value="1"/>
</dbReference>
<dbReference type="InParanoid" id="A0A151ZK53"/>
<dbReference type="OMA" id="AWINDKG"/>
<dbReference type="FunFam" id="3.40.50.620:FF:000103">
    <property type="entry name" value="tyrosine--tRNA ligase 1, cytoplasmic"/>
    <property type="match status" value="1"/>
</dbReference>
<evidence type="ECO:0000313" key="15">
    <source>
        <dbReference type="Proteomes" id="UP000076078"/>
    </source>
</evidence>
<dbReference type="EMBL" id="LODT01000022">
    <property type="protein sequence ID" value="KYQ94326.1"/>
    <property type="molecule type" value="Genomic_DNA"/>
</dbReference>
<keyword evidence="8 13" id="KW-0067">ATP-binding</keyword>
<dbReference type="InterPro" id="IPR002305">
    <property type="entry name" value="aa-tRNA-synth_Ic"/>
</dbReference>
<evidence type="ECO:0000256" key="11">
    <source>
        <dbReference type="ARBA" id="ARBA00033323"/>
    </source>
</evidence>
<keyword evidence="15" id="KW-1185">Reference proteome</keyword>
<evidence type="ECO:0000256" key="1">
    <source>
        <dbReference type="ARBA" id="ARBA00002025"/>
    </source>
</evidence>
<evidence type="ECO:0000256" key="4">
    <source>
        <dbReference type="ARBA" id="ARBA00013160"/>
    </source>
</evidence>
<keyword evidence="7 13" id="KW-0547">Nucleotide-binding</keyword>
<evidence type="ECO:0000256" key="10">
    <source>
        <dbReference type="ARBA" id="ARBA00023146"/>
    </source>
</evidence>
<comment type="caution">
    <text evidence="14">The sequence shown here is derived from an EMBL/GenBank/DDBJ whole genome shotgun (WGS) entry which is preliminary data.</text>
</comment>
<evidence type="ECO:0000256" key="13">
    <source>
        <dbReference type="RuleBase" id="RU363036"/>
    </source>
</evidence>
<protein>
    <recommendedName>
        <fullName evidence="4">tyrosine--tRNA ligase</fullName>
        <ecNumber evidence="4">6.1.1.1</ecNumber>
    </recommendedName>
    <alternativeName>
        <fullName evidence="11">Tyrosyl-tRNA synthetase</fullName>
    </alternativeName>
</protein>
<sequence length="391" mass="44665">MSTIEVTKELENLKVEETKTTTTTTDKDTKVATTPIPPTIVPKDDVVAKRLELIRLVGEEIVSEDNLIRLLNGKEKLRCYDGFEPSGRMHIAQGILKSINVNRMVGAGCKFIFWVADWFAMLNNKMNGDLKKIRKVGEYMIEIWKATGMDMENVEFLWSSDEINKNANDYWLRVMDISRKFNIPRIKKCSKIMGRDEQDDLSVAQLLYPCMQCADIFFLKADICQLGMDQRKVNMLAIEYCDKLKIKNKPIIVSHHMLSGLKEGQEKMSKSDPDSAIFMEDTEQDVNSKIRKAFCPPGVVEGNPILDYCKHIIFQKVDSLSIEKQNVGEVKFNSYKELEDAFVKLEVHPSELKPAVSKAINLMLQPVRDHFVNNKEAADLLKTVRSYAVTK</sequence>
<comment type="subcellular location">
    <subcellularLocation>
        <location evidence="2">Cytoplasm</location>
        <location evidence="2">Cytosol</location>
    </subcellularLocation>
</comment>
<keyword evidence="10 13" id="KW-0030">Aminoacyl-tRNA synthetase</keyword>
<dbReference type="STRING" id="361077.A0A151ZK53"/>
<keyword evidence="6 13" id="KW-0436">Ligase</keyword>
<reference evidence="14 15" key="1">
    <citation type="submission" date="2015-12" db="EMBL/GenBank/DDBJ databases">
        <title>Dictyostelia acquired genes for synthesis and detection of signals that induce cell-type specialization by lateral gene transfer from prokaryotes.</title>
        <authorList>
            <person name="Gloeckner G."/>
            <person name="Schaap P."/>
        </authorList>
    </citation>
    <scope>NUCLEOTIDE SEQUENCE [LARGE SCALE GENOMIC DNA]</scope>
    <source>
        <strain evidence="14 15">TK</strain>
    </source>
</reference>
<gene>
    <name evidence="14" type="ORF">DLAC_04625</name>
</gene>
<dbReference type="PANTHER" id="PTHR46264:SF4">
    <property type="entry name" value="TYROSINE--TRNA LIGASE, CYTOPLASMIC"/>
    <property type="match status" value="1"/>
</dbReference>
<dbReference type="PANTHER" id="PTHR46264">
    <property type="entry name" value="TYROSINE-TRNA LIGASE"/>
    <property type="match status" value="1"/>
</dbReference>
<dbReference type="FunFam" id="3.40.50.620:FF:000085">
    <property type="entry name" value="Tyrosine--tRNA ligase 1 cytoplasmic"/>
    <property type="match status" value="1"/>
</dbReference>
<dbReference type="Proteomes" id="UP000076078">
    <property type="component" value="Unassembled WGS sequence"/>
</dbReference>
<keyword evidence="9 13" id="KW-0648">Protein biosynthesis</keyword>
<evidence type="ECO:0000313" key="14">
    <source>
        <dbReference type="EMBL" id="KYQ94326.1"/>
    </source>
</evidence>
<evidence type="ECO:0000256" key="6">
    <source>
        <dbReference type="ARBA" id="ARBA00022598"/>
    </source>
</evidence>
<dbReference type="GO" id="GO:0006437">
    <property type="term" value="P:tyrosyl-tRNA aminoacylation"/>
    <property type="evidence" value="ECO:0007669"/>
    <property type="project" value="TreeGrafter"/>
</dbReference>
<organism evidence="14 15">
    <name type="scientific">Tieghemostelium lacteum</name>
    <name type="common">Slime mold</name>
    <name type="synonym">Dictyostelium lacteum</name>
    <dbReference type="NCBI Taxonomy" id="361077"/>
    <lineage>
        <taxon>Eukaryota</taxon>
        <taxon>Amoebozoa</taxon>
        <taxon>Evosea</taxon>
        <taxon>Eumycetozoa</taxon>
        <taxon>Dictyostelia</taxon>
        <taxon>Dictyosteliales</taxon>
        <taxon>Raperosteliaceae</taxon>
        <taxon>Tieghemostelium</taxon>
    </lineage>
</organism>
<dbReference type="AlphaFoldDB" id="A0A151ZK53"/>
<dbReference type="InterPro" id="IPR023617">
    <property type="entry name" value="Tyr-tRNA-ligase_arc/euk-type"/>
</dbReference>
<evidence type="ECO:0000256" key="5">
    <source>
        <dbReference type="ARBA" id="ARBA00022490"/>
    </source>
</evidence>
<comment type="function">
    <text evidence="1">Catalyzes the attachment of tyrosine to tRNA(Tyr) in a two-step reaction: tyrosine is first activated by ATP to form Tyr-AMP and then transferred to the acceptor end of tRNA(Tyr).</text>
</comment>
<dbReference type="PIRSF" id="PIRSF006588">
    <property type="entry name" value="TyrRS_arch_euk"/>
    <property type="match status" value="1"/>
</dbReference>
<evidence type="ECO:0000256" key="3">
    <source>
        <dbReference type="ARBA" id="ARBA00005594"/>
    </source>
</evidence>
<dbReference type="InterPro" id="IPR050489">
    <property type="entry name" value="Tyr-tRNA_synthase"/>
</dbReference>